<comment type="caution">
    <text evidence="1">The sequence shown here is derived from an EMBL/GenBank/DDBJ whole genome shotgun (WGS) entry which is preliminary data.</text>
</comment>
<gene>
    <name evidence="1" type="ORF">ACFWOQ_01770</name>
</gene>
<sequence length="127" mass="13955">MTGQLTTQNATITTAAVEVKTLTISGKQVTLAVFRQLKEEPLIAEDGTLNGEPWGSVNYHPAKCSAAAEHHHVVWQRGNELRRAYVDEDPNFDLFVPGSHRVSANWYSSIAVNQYLAALVYMGLKAA</sequence>
<dbReference type="RefSeq" id="WP_382767791.1">
    <property type="nucleotide sequence ID" value="NZ_JBHXKZ010000001.1"/>
</dbReference>
<dbReference type="EMBL" id="JBHXKZ010000001">
    <property type="protein sequence ID" value="MFD4821285.1"/>
    <property type="molecule type" value="Genomic_DNA"/>
</dbReference>
<evidence type="ECO:0000313" key="2">
    <source>
        <dbReference type="Proteomes" id="UP001598352"/>
    </source>
</evidence>
<evidence type="ECO:0000313" key="1">
    <source>
        <dbReference type="EMBL" id="MFD4821285.1"/>
    </source>
</evidence>
<dbReference type="Proteomes" id="UP001598352">
    <property type="component" value="Unassembled WGS sequence"/>
</dbReference>
<keyword evidence="2" id="KW-1185">Reference proteome</keyword>
<name>A0ABW6ETL0_9ACTN</name>
<organism evidence="1 2">
    <name type="scientific">Streptomyces rubiginosohelvolus</name>
    <dbReference type="NCBI Taxonomy" id="67362"/>
    <lineage>
        <taxon>Bacteria</taxon>
        <taxon>Bacillati</taxon>
        <taxon>Actinomycetota</taxon>
        <taxon>Actinomycetes</taxon>
        <taxon>Kitasatosporales</taxon>
        <taxon>Streptomycetaceae</taxon>
        <taxon>Streptomyces</taxon>
    </lineage>
</organism>
<protein>
    <submittedName>
        <fullName evidence="1">Uncharacterized protein</fullName>
    </submittedName>
</protein>
<reference evidence="1 2" key="1">
    <citation type="submission" date="2024-09" db="EMBL/GenBank/DDBJ databases">
        <title>The Natural Products Discovery Center: Release of the First 8490 Sequenced Strains for Exploring Actinobacteria Biosynthetic Diversity.</title>
        <authorList>
            <person name="Kalkreuter E."/>
            <person name="Kautsar S.A."/>
            <person name="Yang D."/>
            <person name="Bader C.D."/>
            <person name="Teijaro C.N."/>
            <person name="Fluegel L."/>
            <person name="Davis C.M."/>
            <person name="Simpson J.R."/>
            <person name="Lauterbach L."/>
            <person name="Steele A.D."/>
            <person name="Gui C."/>
            <person name="Meng S."/>
            <person name="Li G."/>
            <person name="Viehrig K."/>
            <person name="Ye F."/>
            <person name="Su P."/>
            <person name="Kiefer A.F."/>
            <person name="Nichols A."/>
            <person name="Cepeda A.J."/>
            <person name="Yan W."/>
            <person name="Fan B."/>
            <person name="Jiang Y."/>
            <person name="Adhikari A."/>
            <person name="Zheng C.-J."/>
            <person name="Schuster L."/>
            <person name="Cowan T.M."/>
            <person name="Smanski M.J."/>
            <person name="Chevrette M.G."/>
            <person name="De Carvalho L.P.S."/>
            <person name="Shen B."/>
        </authorList>
    </citation>
    <scope>NUCLEOTIDE SEQUENCE [LARGE SCALE GENOMIC DNA]</scope>
    <source>
        <strain evidence="1 2">NPDC058428</strain>
    </source>
</reference>
<accession>A0ABW6ETL0</accession>
<proteinExistence type="predicted"/>